<protein>
    <submittedName>
        <fullName evidence="12">Gastrin-releasing peptide receptor-like</fullName>
    </submittedName>
</protein>
<evidence type="ECO:0000256" key="4">
    <source>
        <dbReference type="ARBA" id="ARBA00023040"/>
    </source>
</evidence>
<evidence type="ECO:0000256" key="7">
    <source>
        <dbReference type="ARBA" id="ARBA00023224"/>
    </source>
</evidence>
<keyword evidence="7 8" id="KW-0807">Transducer</keyword>
<feature type="transmembrane region" description="Helical" evidence="9">
    <location>
        <begin position="256"/>
        <end position="285"/>
    </location>
</feature>
<evidence type="ECO:0000256" key="8">
    <source>
        <dbReference type="RuleBase" id="RU000688"/>
    </source>
</evidence>
<feature type="domain" description="G-protein coupled receptors family 1 profile" evidence="10">
    <location>
        <begin position="50"/>
        <end position="318"/>
    </location>
</feature>
<dbReference type="PANTHER" id="PTHR45695:SF15">
    <property type="entry name" value="OPSIN RH2"/>
    <property type="match status" value="1"/>
</dbReference>
<organism evidence="11 12">
    <name type="scientific">Saccoglossus kowalevskii</name>
    <name type="common">Acorn worm</name>
    <dbReference type="NCBI Taxonomy" id="10224"/>
    <lineage>
        <taxon>Eukaryota</taxon>
        <taxon>Metazoa</taxon>
        <taxon>Hemichordata</taxon>
        <taxon>Enteropneusta</taxon>
        <taxon>Harrimaniidae</taxon>
        <taxon>Saccoglossus</taxon>
    </lineage>
</organism>
<dbReference type="Pfam" id="PF00001">
    <property type="entry name" value="7tm_1"/>
    <property type="match status" value="1"/>
</dbReference>
<evidence type="ECO:0000256" key="2">
    <source>
        <dbReference type="ARBA" id="ARBA00022692"/>
    </source>
</evidence>
<dbReference type="RefSeq" id="XP_006820213.1">
    <property type="nucleotide sequence ID" value="XM_006820150.1"/>
</dbReference>
<proteinExistence type="inferred from homology"/>
<keyword evidence="6 8" id="KW-0675">Receptor</keyword>
<keyword evidence="4 8" id="KW-0297">G-protein coupled receptor</keyword>
<evidence type="ECO:0000256" key="3">
    <source>
        <dbReference type="ARBA" id="ARBA00022989"/>
    </source>
</evidence>
<dbReference type="Proteomes" id="UP000694865">
    <property type="component" value="Unplaced"/>
</dbReference>
<keyword evidence="3 9" id="KW-1133">Transmembrane helix</keyword>
<feature type="transmembrane region" description="Helical" evidence="9">
    <location>
        <begin position="214"/>
        <end position="235"/>
    </location>
</feature>
<feature type="transmembrane region" description="Helical" evidence="9">
    <location>
        <begin position="151"/>
        <end position="172"/>
    </location>
</feature>
<evidence type="ECO:0000256" key="1">
    <source>
        <dbReference type="ARBA" id="ARBA00004141"/>
    </source>
</evidence>
<keyword evidence="2 8" id="KW-0812">Transmembrane</keyword>
<dbReference type="PRINTS" id="PR00237">
    <property type="entry name" value="GPCRRHODOPSN"/>
</dbReference>
<dbReference type="InterPro" id="IPR017452">
    <property type="entry name" value="GPCR_Rhodpsn_7TM"/>
</dbReference>
<name>A0ABM0MJM2_SACKO</name>
<sequence length="378" mass="42342">MAELDPDIYPSIDDMWRTAIKAEKHDDPPSAKTVSIVLLYSVVLLFGIAGNALVTAVVAVNEHMRSVTNMFIAQIALGDIIMLLLAMPFDIISKYVYEDWSFGTVLCRSMSFCKDYSLTITIVTLTVMGIDRCFILSRELRTYSIRTMKKFFTVAIIIQMLSVSAAIPATIFSDVWRESTHTHSNDSTANASVRVCKHNEGSSNLLRVSLSRVLLLYVLPLVIISVSFTKINAFLRSTEAQVLLSANKKIVSACKRALHLLITLVGLYTALLLPTVIDTIVSFFIKGGLLYDNKWYSLYEFLVDTTLYAICVYKPVVYFIMSANFRRGFRELSCCSTHSSGKSRIECDDDESTLNTNEIWFNSDGSESSVQHDVRDSV</sequence>
<comment type="similarity">
    <text evidence="8">Belongs to the G-protein coupled receptor 1 family.</text>
</comment>
<evidence type="ECO:0000313" key="12">
    <source>
        <dbReference type="RefSeq" id="XP_006820213.1"/>
    </source>
</evidence>
<evidence type="ECO:0000256" key="6">
    <source>
        <dbReference type="ARBA" id="ARBA00023170"/>
    </source>
</evidence>
<feature type="transmembrane region" description="Helical" evidence="9">
    <location>
        <begin position="71"/>
        <end position="96"/>
    </location>
</feature>
<dbReference type="PROSITE" id="PS00237">
    <property type="entry name" value="G_PROTEIN_RECEP_F1_1"/>
    <property type="match status" value="1"/>
</dbReference>
<feature type="transmembrane region" description="Helical" evidence="9">
    <location>
        <begin position="305"/>
        <end position="323"/>
    </location>
</feature>
<evidence type="ECO:0000259" key="10">
    <source>
        <dbReference type="PROSITE" id="PS50262"/>
    </source>
</evidence>
<keyword evidence="11" id="KW-1185">Reference proteome</keyword>
<dbReference type="SUPFAM" id="SSF81321">
    <property type="entry name" value="Family A G protein-coupled receptor-like"/>
    <property type="match status" value="1"/>
</dbReference>
<reference evidence="12" key="1">
    <citation type="submission" date="2025-08" db="UniProtKB">
        <authorList>
            <consortium name="RefSeq"/>
        </authorList>
    </citation>
    <scope>IDENTIFICATION</scope>
    <source>
        <tissue evidence="12">Testes</tissue>
    </source>
</reference>
<dbReference type="InterPro" id="IPR000276">
    <property type="entry name" value="GPCR_Rhodpsn"/>
</dbReference>
<gene>
    <name evidence="12" type="primary">LOC102802025</name>
</gene>
<feature type="transmembrane region" description="Helical" evidence="9">
    <location>
        <begin position="37"/>
        <end position="59"/>
    </location>
</feature>
<accession>A0ABM0MJM2</accession>
<dbReference type="PROSITE" id="PS50262">
    <property type="entry name" value="G_PROTEIN_RECEP_F1_2"/>
    <property type="match status" value="1"/>
</dbReference>
<dbReference type="PANTHER" id="PTHR45695">
    <property type="entry name" value="LEUCOKININ RECEPTOR-RELATED"/>
    <property type="match status" value="1"/>
</dbReference>
<keyword evidence="5 9" id="KW-0472">Membrane</keyword>
<evidence type="ECO:0000256" key="5">
    <source>
        <dbReference type="ARBA" id="ARBA00023136"/>
    </source>
</evidence>
<dbReference type="Gene3D" id="1.20.1070.10">
    <property type="entry name" value="Rhodopsin 7-helix transmembrane proteins"/>
    <property type="match status" value="1"/>
</dbReference>
<feature type="transmembrane region" description="Helical" evidence="9">
    <location>
        <begin position="116"/>
        <end position="135"/>
    </location>
</feature>
<dbReference type="GeneID" id="102802025"/>
<evidence type="ECO:0000313" key="11">
    <source>
        <dbReference type="Proteomes" id="UP000694865"/>
    </source>
</evidence>
<evidence type="ECO:0000256" key="9">
    <source>
        <dbReference type="SAM" id="Phobius"/>
    </source>
</evidence>
<comment type="subcellular location">
    <subcellularLocation>
        <location evidence="1">Membrane</location>
        <topology evidence="1">Multi-pass membrane protein</topology>
    </subcellularLocation>
</comment>